<evidence type="ECO:0000313" key="2">
    <source>
        <dbReference type="EMBL" id="SHF66010.1"/>
    </source>
</evidence>
<sequence>MKKVFFTFLASLLLLSSFAQSDKYHNAMLPKVAAMDTTHNIDMIKDLAGAFERIGDAEKTQWLPYYYSALANVSTGYMLSMGKMGGLADQLDPIADKADAMISKAEALSKDNSEIYIIKKMIATLRMMGDPMNRYMTYGPQAQQALETAKKLNPENPRVYLLEGEDKFYTPEQYGGSKEEARKLLELATAKYDAFKPASDIDPNWGRAMIQYLMSQMK</sequence>
<dbReference type="RefSeq" id="WP_072836358.1">
    <property type="nucleotide sequence ID" value="NZ_FQUU01000015.1"/>
</dbReference>
<evidence type="ECO:0000256" key="1">
    <source>
        <dbReference type="SAM" id="SignalP"/>
    </source>
</evidence>
<dbReference type="Proteomes" id="UP000184048">
    <property type="component" value="Unassembled WGS sequence"/>
</dbReference>
<name>A0A1M5DGB2_9BACT</name>
<feature type="chain" id="PRO_5012138163" evidence="1">
    <location>
        <begin position="22"/>
        <end position="218"/>
    </location>
</feature>
<organism evidence="2 3">
    <name type="scientific">Flavisolibacter ginsengisoli DSM 18119</name>
    <dbReference type="NCBI Taxonomy" id="1121884"/>
    <lineage>
        <taxon>Bacteria</taxon>
        <taxon>Pseudomonadati</taxon>
        <taxon>Bacteroidota</taxon>
        <taxon>Chitinophagia</taxon>
        <taxon>Chitinophagales</taxon>
        <taxon>Chitinophagaceae</taxon>
        <taxon>Flavisolibacter</taxon>
    </lineage>
</organism>
<dbReference type="OrthoDB" id="1150971at2"/>
<keyword evidence="1" id="KW-0732">Signal</keyword>
<dbReference type="AlphaFoldDB" id="A0A1M5DGB2"/>
<accession>A0A1M5DGB2</accession>
<dbReference type="STRING" id="1121884.SAMN02745131_03212"/>
<dbReference type="EMBL" id="FQUU01000015">
    <property type="protein sequence ID" value="SHF66010.1"/>
    <property type="molecule type" value="Genomic_DNA"/>
</dbReference>
<protein>
    <submittedName>
        <fullName evidence="2">Uncharacterized protein</fullName>
    </submittedName>
</protein>
<keyword evidence="3" id="KW-1185">Reference proteome</keyword>
<proteinExistence type="predicted"/>
<gene>
    <name evidence="2" type="ORF">SAMN02745131_03212</name>
</gene>
<evidence type="ECO:0000313" key="3">
    <source>
        <dbReference type="Proteomes" id="UP000184048"/>
    </source>
</evidence>
<feature type="signal peptide" evidence="1">
    <location>
        <begin position="1"/>
        <end position="21"/>
    </location>
</feature>
<reference evidence="2 3" key="1">
    <citation type="submission" date="2016-11" db="EMBL/GenBank/DDBJ databases">
        <authorList>
            <person name="Jaros S."/>
            <person name="Januszkiewicz K."/>
            <person name="Wedrychowicz H."/>
        </authorList>
    </citation>
    <scope>NUCLEOTIDE SEQUENCE [LARGE SCALE GENOMIC DNA]</scope>
    <source>
        <strain evidence="2 3">DSM 18119</strain>
    </source>
</reference>